<dbReference type="PANTHER" id="PTHR13844">
    <property type="entry name" value="SWI/SNF-RELATED MATRIX-ASSOCIATED ACTIN-DEPENDENT REGULATOR OF CHROMATIN SUBFAMILY D"/>
    <property type="match status" value="1"/>
</dbReference>
<dbReference type="OrthoDB" id="10251073at2759"/>
<protein>
    <submittedName>
        <fullName evidence="4">SWIB-domain-containing protein</fullName>
    </submittedName>
</protein>
<evidence type="ECO:0000313" key="4">
    <source>
        <dbReference type="EMBL" id="EIE24248.1"/>
    </source>
</evidence>
<feature type="region of interest" description="Disordered" evidence="1">
    <location>
        <begin position="192"/>
        <end position="252"/>
    </location>
</feature>
<accession>I0Z0S9</accession>
<dbReference type="InterPro" id="IPR019835">
    <property type="entry name" value="SWIB_domain"/>
</dbReference>
<feature type="region of interest" description="Disordered" evidence="1">
    <location>
        <begin position="57"/>
        <end position="112"/>
    </location>
</feature>
<dbReference type="Gene3D" id="1.10.245.10">
    <property type="entry name" value="SWIB/MDM2 domain"/>
    <property type="match status" value="2"/>
</dbReference>
<dbReference type="InterPro" id="IPR014876">
    <property type="entry name" value="DEK_C"/>
</dbReference>
<dbReference type="SUPFAM" id="SSF47592">
    <property type="entry name" value="SWIB/MDM2 domain"/>
    <property type="match status" value="2"/>
</dbReference>
<gene>
    <name evidence="4" type="ORF">COCSUDRAFT_47205</name>
</gene>
<dbReference type="PROSITE" id="PS51998">
    <property type="entry name" value="DEK_C"/>
    <property type="match status" value="1"/>
</dbReference>
<dbReference type="GeneID" id="17042246"/>
<comment type="caution">
    <text evidence="4">The sequence shown here is derived from an EMBL/GenBank/DDBJ whole genome shotgun (WGS) entry which is preliminary data.</text>
</comment>
<sequence>MPVSDETIVVRLRALLEEVDLQTTSERILRETIEAELNEDLSERKALIREEVQTYLLKQQEAEDEDAEEGDDAKENGESAGDAEDDDHDDDGDEEVEVEVKRKKPKRKRKSAFGSKLSADLQAFLGQESMPRTEVVKKMWEYIKEHNLQNPNDKRKIILDDKLKTIFKSPLTMFSMNKQLSRHVYVDDSIGNDEAEEEEEEEDDDKDDDEAPTPKKAPNKRKTGGAQKSGDAKEPKKRRASSNGSGGGSALSAPMQKFLGVERMARPQVVKQLWEYIRANNLQDPNDKRTILVDKKLGTLFTNPLTMFTLNKQLTPHILKGQ</sequence>
<dbReference type="EMBL" id="AGSI01000006">
    <property type="protein sequence ID" value="EIE24248.1"/>
    <property type="molecule type" value="Genomic_DNA"/>
</dbReference>
<dbReference type="Pfam" id="PF08766">
    <property type="entry name" value="DEK_C"/>
    <property type="match status" value="1"/>
</dbReference>
<feature type="compositionally biased region" description="Acidic residues" evidence="1">
    <location>
        <begin position="192"/>
        <end position="211"/>
    </location>
</feature>
<dbReference type="RefSeq" id="XP_005648792.1">
    <property type="nucleotide sequence ID" value="XM_005648735.1"/>
</dbReference>
<dbReference type="eggNOG" id="KOG1946">
    <property type="taxonomic scope" value="Eukaryota"/>
</dbReference>
<feature type="domain" description="DEK-C" evidence="3">
    <location>
        <begin position="2"/>
        <end position="57"/>
    </location>
</feature>
<name>I0Z0S9_COCSC</name>
<dbReference type="Proteomes" id="UP000007264">
    <property type="component" value="Unassembled WGS sequence"/>
</dbReference>
<dbReference type="PROSITE" id="PS51925">
    <property type="entry name" value="SWIB_MDM2"/>
    <property type="match status" value="2"/>
</dbReference>
<dbReference type="InterPro" id="IPR003121">
    <property type="entry name" value="SWIB_MDM2_domain"/>
</dbReference>
<dbReference type="Gene3D" id="1.10.10.60">
    <property type="entry name" value="Homeodomain-like"/>
    <property type="match status" value="1"/>
</dbReference>
<evidence type="ECO:0000313" key="5">
    <source>
        <dbReference type="Proteomes" id="UP000007264"/>
    </source>
</evidence>
<reference evidence="4 5" key="1">
    <citation type="journal article" date="2012" name="Genome Biol.">
        <title>The genome of the polar eukaryotic microalga coccomyxa subellipsoidea reveals traits of cold adaptation.</title>
        <authorList>
            <person name="Blanc G."/>
            <person name="Agarkova I."/>
            <person name="Grimwood J."/>
            <person name="Kuo A."/>
            <person name="Brueggeman A."/>
            <person name="Dunigan D."/>
            <person name="Gurnon J."/>
            <person name="Ladunga I."/>
            <person name="Lindquist E."/>
            <person name="Lucas S."/>
            <person name="Pangilinan J."/>
            <person name="Proschold T."/>
            <person name="Salamov A."/>
            <person name="Schmutz J."/>
            <person name="Weeks D."/>
            <person name="Yamada T."/>
            <person name="Claverie J.M."/>
            <person name="Grigoriev I."/>
            <person name="Van Etten J."/>
            <person name="Lomsadze A."/>
            <person name="Borodovsky M."/>
        </authorList>
    </citation>
    <scope>NUCLEOTIDE SEQUENCE [LARGE SCALE GENOMIC DNA]</scope>
    <source>
        <strain evidence="4 5">C-169</strain>
    </source>
</reference>
<dbReference type="CDD" id="cd10567">
    <property type="entry name" value="SWIB-MDM2_like"/>
    <property type="match status" value="2"/>
</dbReference>
<dbReference type="Pfam" id="PF02201">
    <property type="entry name" value="SWIB"/>
    <property type="match status" value="2"/>
</dbReference>
<dbReference type="KEGG" id="csl:COCSUDRAFT_47205"/>
<dbReference type="AlphaFoldDB" id="I0Z0S9"/>
<keyword evidence="5" id="KW-1185">Reference proteome</keyword>
<feature type="compositionally biased region" description="Acidic residues" evidence="1">
    <location>
        <begin position="62"/>
        <end position="72"/>
    </location>
</feature>
<dbReference type="SMART" id="SM00151">
    <property type="entry name" value="SWIB"/>
    <property type="match status" value="2"/>
</dbReference>
<feature type="compositionally biased region" description="Acidic residues" evidence="1">
    <location>
        <begin position="81"/>
        <end position="97"/>
    </location>
</feature>
<evidence type="ECO:0000256" key="1">
    <source>
        <dbReference type="SAM" id="MobiDB-lite"/>
    </source>
</evidence>
<feature type="domain" description="DM2" evidence="2">
    <location>
        <begin position="244"/>
        <end position="320"/>
    </location>
</feature>
<feature type="domain" description="DM2" evidence="2">
    <location>
        <begin position="110"/>
        <end position="186"/>
    </location>
</feature>
<dbReference type="SUPFAM" id="SSF109715">
    <property type="entry name" value="DEK C-terminal domain"/>
    <property type="match status" value="1"/>
</dbReference>
<proteinExistence type="predicted"/>
<evidence type="ECO:0000259" key="3">
    <source>
        <dbReference type="PROSITE" id="PS51998"/>
    </source>
</evidence>
<dbReference type="STRING" id="574566.I0Z0S9"/>
<feature type="compositionally biased region" description="Basic residues" evidence="1">
    <location>
        <begin position="101"/>
        <end position="111"/>
    </location>
</feature>
<dbReference type="InterPro" id="IPR036885">
    <property type="entry name" value="SWIB_MDM2_dom_sf"/>
</dbReference>
<evidence type="ECO:0000259" key="2">
    <source>
        <dbReference type="PROSITE" id="PS51925"/>
    </source>
</evidence>
<organism evidence="4 5">
    <name type="scientific">Coccomyxa subellipsoidea (strain C-169)</name>
    <name type="common">Green microalga</name>
    <dbReference type="NCBI Taxonomy" id="574566"/>
    <lineage>
        <taxon>Eukaryota</taxon>
        <taxon>Viridiplantae</taxon>
        <taxon>Chlorophyta</taxon>
        <taxon>core chlorophytes</taxon>
        <taxon>Trebouxiophyceae</taxon>
        <taxon>Trebouxiophyceae incertae sedis</taxon>
        <taxon>Coccomyxaceae</taxon>
        <taxon>Coccomyxa</taxon>
        <taxon>Coccomyxa subellipsoidea</taxon>
    </lineage>
</organism>